<dbReference type="Gene3D" id="3.15.20.10">
    <property type="entry name" value="Bactericidal permeability-increasing protein, domain 2"/>
    <property type="match status" value="1"/>
</dbReference>
<dbReference type="InterPro" id="IPR032942">
    <property type="entry name" value="BPI/LBP/Plunc"/>
</dbReference>
<dbReference type="GO" id="GO:0008289">
    <property type="term" value="F:lipid binding"/>
    <property type="evidence" value="ECO:0007669"/>
    <property type="project" value="InterPro"/>
</dbReference>
<proteinExistence type="predicted"/>
<dbReference type="EMBL" id="BDIP01005101">
    <property type="protein sequence ID" value="GIQ89491.1"/>
    <property type="molecule type" value="Genomic_DNA"/>
</dbReference>
<dbReference type="AlphaFoldDB" id="A0A9K3D608"/>
<keyword evidence="1" id="KW-0732">Signal</keyword>
<dbReference type="Gene3D" id="3.15.10.10">
    <property type="entry name" value="Bactericidal permeability-increasing protein, domain 1"/>
    <property type="match status" value="1"/>
</dbReference>
<evidence type="ECO:0000313" key="4">
    <source>
        <dbReference type="Proteomes" id="UP000265618"/>
    </source>
</evidence>
<comment type="caution">
    <text evidence="3">The sequence shown here is derived from an EMBL/GenBank/DDBJ whole genome shotgun (WGS) entry which is preliminary data.</text>
</comment>
<name>A0A9K3D608_9EUKA</name>
<dbReference type="Proteomes" id="UP000265618">
    <property type="component" value="Unassembled WGS sequence"/>
</dbReference>
<dbReference type="PANTHER" id="PTHR10504">
    <property type="entry name" value="BACTERICIDAL PERMEABILITY-INCREASING BPI PROTEIN-RELATED"/>
    <property type="match status" value="1"/>
</dbReference>
<keyword evidence="4" id="KW-1185">Reference proteome</keyword>
<dbReference type="InterPro" id="IPR017942">
    <property type="entry name" value="Lipid-bd_serum_glycop_N"/>
</dbReference>
<gene>
    <name evidence="3" type="ORF">KIPB_011975</name>
</gene>
<dbReference type="SUPFAM" id="SSF55394">
    <property type="entry name" value="Bactericidal permeability-increasing protein, BPI"/>
    <property type="match status" value="1"/>
</dbReference>
<feature type="domain" description="Lipid-binding serum glycoprotein N-terminal" evidence="2">
    <location>
        <begin position="45"/>
        <end position="212"/>
    </location>
</feature>
<feature type="signal peptide" evidence="1">
    <location>
        <begin position="1"/>
        <end position="18"/>
    </location>
</feature>
<dbReference type="Pfam" id="PF01273">
    <property type="entry name" value="LBP_BPI_CETP"/>
    <property type="match status" value="1"/>
</dbReference>
<dbReference type="InterPro" id="IPR017943">
    <property type="entry name" value="Bactericidal_perm-incr_a/b_dom"/>
</dbReference>
<dbReference type="PANTHER" id="PTHR10504:SF131">
    <property type="entry name" value="BPI2 DOMAIN-CONTAINING PROTEIN"/>
    <property type="match status" value="1"/>
</dbReference>
<evidence type="ECO:0000259" key="2">
    <source>
        <dbReference type="Pfam" id="PF01273"/>
    </source>
</evidence>
<dbReference type="OrthoDB" id="10255543at2759"/>
<protein>
    <recommendedName>
        <fullName evidence="2">Lipid-binding serum glycoprotein N-terminal domain-containing protein</fullName>
    </recommendedName>
</protein>
<reference evidence="3 4" key="1">
    <citation type="journal article" date="2018" name="PLoS ONE">
        <title>The draft genome of Kipferlia bialata reveals reductive genome evolution in fornicate parasites.</title>
        <authorList>
            <person name="Tanifuji G."/>
            <person name="Takabayashi S."/>
            <person name="Kume K."/>
            <person name="Takagi M."/>
            <person name="Nakayama T."/>
            <person name="Kamikawa R."/>
            <person name="Inagaki Y."/>
            <person name="Hashimoto T."/>
        </authorList>
    </citation>
    <scope>NUCLEOTIDE SEQUENCE [LARGE SCALE GENOMIC DNA]</scope>
    <source>
        <strain evidence="3">NY0173</strain>
    </source>
</reference>
<sequence length="281" mass="30336">MGMWGGSQLLLLCILVSALCSGCQNHGGRPPADQHRLSMAMSTKGLNDALKALVPELADVVGQLVIPDITGHVDLGIAVIDYSLSDLVINQVTIDSLLVETMVETQELEVLLNNAGIDMSFSWEFKQEGWPYVGDDGTGTAVLTGLSLDAESGFVYDEVCAMPEALFTQFNGQIDNMSIHLDGGASPLYNLILDAFIEVIEDDFEDELFEILGGAVQDAINTMITNGSAQYATMDGIDAVNLRYIDVPTIYDGYAVLQQTGYCYDIAVDWTGHTAPQNLPQ</sequence>
<feature type="non-terminal residue" evidence="3">
    <location>
        <position position="1"/>
    </location>
</feature>
<feature type="chain" id="PRO_5039948605" description="Lipid-binding serum glycoprotein N-terminal domain-containing protein" evidence="1">
    <location>
        <begin position="19"/>
        <end position="281"/>
    </location>
</feature>
<organism evidence="3 4">
    <name type="scientific">Kipferlia bialata</name>
    <dbReference type="NCBI Taxonomy" id="797122"/>
    <lineage>
        <taxon>Eukaryota</taxon>
        <taxon>Metamonada</taxon>
        <taxon>Carpediemonas-like organisms</taxon>
        <taxon>Kipferlia</taxon>
    </lineage>
</organism>
<accession>A0A9K3D608</accession>
<evidence type="ECO:0000313" key="3">
    <source>
        <dbReference type="EMBL" id="GIQ89491.1"/>
    </source>
</evidence>
<evidence type="ECO:0000256" key="1">
    <source>
        <dbReference type="SAM" id="SignalP"/>
    </source>
</evidence>